<proteinExistence type="predicted"/>
<dbReference type="InterPro" id="IPR025495">
    <property type="entry name" value="DUF4386"/>
</dbReference>
<dbReference type="EMBL" id="CP012898">
    <property type="protein sequence ID" value="ALJ06056.1"/>
    <property type="molecule type" value="Genomic_DNA"/>
</dbReference>
<gene>
    <name evidence="2" type="ORF">APS56_13350</name>
</gene>
<dbReference type="AlphaFoldDB" id="A0A0P0D552"/>
<evidence type="ECO:0000313" key="3">
    <source>
        <dbReference type="Proteomes" id="UP000057981"/>
    </source>
</evidence>
<dbReference type="Pfam" id="PF14329">
    <property type="entry name" value="DUF4386"/>
    <property type="match status" value="1"/>
</dbReference>
<dbReference type="PATRIC" id="fig|1736674.3.peg.2727"/>
<dbReference type="KEGG" id="ahz:APS56_13350"/>
<accession>A0A0P0D552</accession>
<feature type="transmembrane region" description="Helical" evidence="1">
    <location>
        <begin position="83"/>
        <end position="106"/>
    </location>
</feature>
<feature type="transmembrane region" description="Helical" evidence="1">
    <location>
        <begin position="167"/>
        <end position="189"/>
    </location>
</feature>
<feature type="transmembrane region" description="Helical" evidence="1">
    <location>
        <begin position="50"/>
        <end position="71"/>
    </location>
</feature>
<feature type="transmembrane region" description="Helical" evidence="1">
    <location>
        <begin position="9"/>
        <end position="30"/>
    </location>
</feature>
<dbReference type="OrthoDB" id="1161162at2"/>
<evidence type="ECO:0000256" key="1">
    <source>
        <dbReference type="SAM" id="Phobius"/>
    </source>
</evidence>
<organism evidence="2 3">
    <name type="scientific">Pseudalgibacter alginicilyticus</name>
    <dbReference type="NCBI Taxonomy" id="1736674"/>
    <lineage>
        <taxon>Bacteria</taxon>
        <taxon>Pseudomonadati</taxon>
        <taxon>Bacteroidota</taxon>
        <taxon>Flavobacteriia</taxon>
        <taxon>Flavobacteriales</taxon>
        <taxon>Flavobacteriaceae</taxon>
        <taxon>Pseudalgibacter</taxon>
    </lineage>
</organism>
<reference evidence="2 3" key="1">
    <citation type="submission" date="2015-10" db="EMBL/GenBank/DDBJ databases">
        <authorList>
            <person name="Gilbert D.G."/>
        </authorList>
    </citation>
    <scope>NUCLEOTIDE SEQUENCE [LARGE SCALE GENOMIC DNA]</scope>
    <source>
        <strain evidence="3">HZ-22</strain>
    </source>
</reference>
<keyword evidence="1" id="KW-1133">Transmembrane helix</keyword>
<dbReference type="STRING" id="1736674.APS56_13350"/>
<protein>
    <recommendedName>
        <fullName evidence="4">DUF4386 domain-containing protein</fullName>
    </recommendedName>
</protein>
<evidence type="ECO:0000313" key="2">
    <source>
        <dbReference type="EMBL" id="ALJ06056.1"/>
    </source>
</evidence>
<feature type="transmembrane region" description="Helical" evidence="1">
    <location>
        <begin position="195"/>
        <end position="216"/>
    </location>
</feature>
<sequence>MDKIRKKSIAVGILLILSIVVGVLSIDPVIDEMGNFESVSIHSNAILFRAFMQFILALIYASIPIILYSLLKKVNTSLTIGFLVFRIIAVAFIFIGWLSILLLLVLSQEFVKAGSTELSHFQTIDNLIRSGRDLVNHVAMPLILSVGNLMFYAILYQSKLIPRWLSVWGLVATVLSGIIASLLLMFDVIDIITPTYVSLAFPTALLEITLAIWLIAKGFNSTIVNSIIEKK</sequence>
<evidence type="ECO:0008006" key="4">
    <source>
        <dbReference type="Google" id="ProtNLM"/>
    </source>
</evidence>
<keyword evidence="3" id="KW-1185">Reference proteome</keyword>
<name>A0A0P0D552_9FLAO</name>
<dbReference type="Proteomes" id="UP000057981">
    <property type="component" value="Chromosome"/>
</dbReference>
<feature type="transmembrane region" description="Helical" evidence="1">
    <location>
        <begin position="134"/>
        <end position="155"/>
    </location>
</feature>
<keyword evidence="1" id="KW-0472">Membrane</keyword>
<dbReference type="RefSeq" id="WP_054729211.1">
    <property type="nucleotide sequence ID" value="NZ_CP012898.1"/>
</dbReference>
<keyword evidence="1" id="KW-0812">Transmembrane</keyword>